<dbReference type="RefSeq" id="WP_207445407.1">
    <property type="nucleotide sequence ID" value="NZ_CP061091.1"/>
</dbReference>
<keyword evidence="6 9" id="KW-0239">DNA-directed DNA polymerase</keyword>
<dbReference type="InterPro" id="IPR029460">
    <property type="entry name" value="DNAPol_HHH"/>
</dbReference>
<dbReference type="Pfam" id="PF02811">
    <property type="entry name" value="PHP"/>
    <property type="match status" value="1"/>
</dbReference>
<dbReference type="Pfam" id="PF07733">
    <property type="entry name" value="DNA_pol3_alpha"/>
    <property type="match status" value="1"/>
</dbReference>
<evidence type="ECO:0000256" key="9">
    <source>
        <dbReference type="HAMAP-Rule" id="MF_01902"/>
    </source>
</evidence>
<dbReference type="InterPro" id="IPR023073">
    <property type="entry name" value="DnaE2"/>
</dbReference>
<comment type="function">
    <text evidence="9">DNA polymerase involved in damage-induced mutagenesis and translesion synthesis (TLS). It is not the major replicative DNA polymerase.</text>
</comment>
<dbReference type="Pfam" id="PF17657">
    <property type="entry name" value="DNA_pol3_finger"/>
    <property type="match status" value="1"/>
</dbReference>
<dbReference type="PANTHER" id="PTHR32294:SF4">
    <property type="entry name" value="ERROR-PRONE DNA POLYMERASE"/>
    <property type="match status" value="1"/>
</dbReference>
<gene>
    <name evidence="9" type="primary">dnaE2</name>
    <name evidence="11" type="ORF">IAI60_04275</name>
</gene>
<dbReference type="NCBIfam" id="NF004225">
    <property type="entry name" value="PRK05672.1"/>
    <property type="match status" value="1"/>
</dbReference>
<keyword evidence="3 9" id="KW-0548">Nucleotidyltransferase</keyword>
<dbReference type="InterPro" id="IPR040982">
    <property type="entry name" value="DNA_pol3_finger"/>
</dbReference>
<dbReference type="InterPro" id="IPR004013">
    <property type="entry name" value="PHP_dom"/>
</dbReference>
<keyword evidence="2 9" id="KW-0808">Transferase</keyword>
<comment type="subcellular location">
    <subcellularLocation>
        <location evidence="9">Cytoplasm</location>
    </subcellularLocation>
</comment>
<dbReference type="InterPro" id="IPR004805">
    <property type="entry name" value="DnaE2/DnaE/PolC"/>
</dbReference>
<organism evidence="11 12">
    <name type="scientific">Roseomonas marmotae</name>
    <dbReference type="NCBI Taxonomy" id="2768161"/>
    <lineage>
        <taxon>Bacteria</taxon>
        <taxon>Pseudomonadati</taxon>
        <taxon>Pseudomonadota</taxon>
        <taxon>Alphaproteobacteria</taxon>
        <taxon>Acetobacterales</taxon>
        <taxon>Roseomonadaceae</taxon>
        <taxon>Roseomonas</taxon>
    </lineage>
</organism>
<evidence type="ECO:0000313" key="11">
    <source>
        <dbReference type="EMBL" id="MBO1073815.1"/>
    </source>
</evidence>
<name>A0ABS3K8P5_9PROT</name>
<evidence type="ECO:0000256" key="4">
    <source>
        <dbReference type="ARBA" id="ARBA00022705"/>
    </source>
</evidence>
<dbReference type="InterPro" id="IPR011708">
    <property type="entry name" value="DNA_pol3_alpha_NTPase_dom"/>
</dbReference>
<comment type="caution">
    <text evidence="11">The sequence shown here is derived from an EMBL/GenBank/DDBJ whole genome shotgun (WGS) entry which is preliminary data.</text>
</comment>
<proteinExistence type="inferred from homology"/>
<dbReference type="GO" id="GO:0003887">
    <property type="term" value="F:DNA-directed DNA polymerase activity"/>
    <property type="evidence" value="ECO:0007669"/>
    <property type="project" value="UniProtKB-EC"/>
</dbReference>
<protein>
    <recommendedName>
        <fullName evidence="9">Error-prone DNA polymerase</fullName>
        <ecNumber evidence="9">2.7.7.7</ecNumber>
    </recommendedName>
</protein>
<reference evidence="11 12" key="1">
    <citation type="submission" date="2020-09" db="EMBL/GenBank/DDBJ databases">
        <title>Roseomonas.</title>
        <authorList>
            <person name="Zhu W."/>
        </authorList>
    </citation>
    <scope>NUCLEOTIDE SEQUENCE [LARGE SCALE GENOMIC DNA]</scope>
    <source>
        <strain evidence="11 12">1311</strain>
    </source>
</reference>
<keyword evidence="12" id="KW-1185">Reference proteome</keyword>
<evidence type="ECO:0000256" key="3">
    <source>
        <dbReference type="ARBA" id="ARBA00022695"/>
    </source>
</evidence>
<dbReference type="NCBIfam" id="TIGR00594">
    <property type="entry name" value="polc"/>
    <property type="match status" value="1"/>
</dbReference>
<keyword evidence="7 9" id="KW-0234">DNA repair</keyword>
<evidence type="ECO:0000259" key="10">
    <source>
        <dbReference type="SMART" id="SM00481"/>
    </source>
</evidence>
<dbReference type="EMBL" id="JACTNF010000003">
    <property type="protein sequence ID" value="MBO1073815.1"/>
    <property type="molecule type" value="Genomic_DNA"/>
</dbReference>
<dbReference type="EC" id="2.7.7.7" evidence="9"/>
<dbReference type="SMART" id="SM00481">
    <property type="entry name" value="POLIIIAc"/>
    <property type="match status" value="1"/>
</dbReference>
<comment type="similarity">
    <text evidence="9">Belongs to the DNA polymerase type-C family. DnaE2 subfamily.</text>
</comment>
<dbReference type="PANTHER" id="PTHR32294">
    <property type="entry name" value="DNA POLYMERASE III SUBUNIT ALPHA"/>
    <property type="match status" value="1"/>
</dbReference>
<dbReference type="HAMAP" id="MF_01902">
    <property type="entry name" value="DNApol_error_prone"/>
    <property type="match status" value="1"/>
</dbReference>
<keyword evidence="1 9" id="KW-0963">Cytoplasm</keyword>
<dbReference type="Pfam" id="PF14579">
    <property type="entry name" value="HHH_6"/>
    <property type="match status" value="1"/>
</dbReference>
<evidence type="ECO:0000313" key="12">
    <source>
        <dbReference type="Proteomes" id="UP001518990"/>
    </source>
</evidence>
<dbReference type="CDD" id="cd07434">
    <property type="entry name" value="PHP_PolIIIA_DnaE2"/>
    <property type="match status" value="1"/>
</dbReference>
<feature type="domain" description="Polymerase/histidinol phosphatase N-terminal" evidence="10">
    <location>
        <begin position="8"/>
        <end position="77"/>
    </location>
</feature>
<accession>A0ABS3K8P5</accession>
<keyword evidence="5 9" id="KW-0227">DNA damage</keyword>
<dbReference type="InterPro" id="IPR003141">
    <property type="entry name" value="Pol/His_phosphatase_N"/>
</dbReference>
<dbReference type="CDD" id="cd04485">
    <property type="entry name" value="DnaE_OBF"/>
    <property type="match status" value="1"/>
</dbReference>
<keyword evidence="4 9" id="KW-0235">DNA replication</keyword>
<dbReference type="Proteomes" id="UP001518990">
    <property type="component" value="Unassembled WGS sequence"/>
</dbReference>
<evidence type="ECO:0000256" key="6">
    <source>
        <dbReference type="ARBA" id="ARBA00022932"/>
    </source>
</evidence>
<evidence type="ECO:0000256" key="1">
    <source>
        <dbReference type="ARBA" id="ARBA00022490"/>
    </source>
</evidence>
<evidence type="ECO:0000256" key="8">
    <source>
        <dbReference type="ARBA" id="ARBA00049244"/>
    </source>
</evidence>
<dbReference type="Gene3D" id="3.20.20.140">
    <property type="entry name" value="Metal-dependent hydrolases"/>
    <property type="match status" value="1"/>
</dbReference>
<comment type="catalytic activity">
    <reaction evidence="8 9">
        <text>DNA(n) + a 2'-deoxyribonucleoside 5'-triphosphate = DNA(n+1) + diphosphate</text>
        <dbReference type="Rhea" id="RHEA:22508"/>
        <dbReference type="Rhea" id="RHEA-COMP:17339"/>
        <dbReference type="Rhea" id="RHEA-COMP:17340"/>
        <dbReference type="ChEBI" id="CHEBI:33019"/>
        <dbReference type="ChEBI" id="CHEBI:61560"/>
        <dbReference type="ChEBI" id="CHEBI:173112"/>
        <dbReference type="EC" id="2.7.7.7"/>
    </reaction>
</comment>
<evidence type="ECO:0000256" key="5">
    <source>
        <dbReference type="ARBA" id="ARBA00022763"/>
    </source>
</evidence>
<sequence>MRRGHGFAELGAMSNFTFLEGASHPHELVLTAKLLGHAAIGIADRNSLAGVVRAMVAAEHKDIRLPFVVGCRVALEDGREYLVWPTGRAAYGRLTRLLSEARMVAEKGEERIAREALLAAAEGQVMALLAPEVPDEAFASRLRQDAAAMRRGLAMPLFCAAAHRFGGDDRLRLRRLAEMAGAARSRLLAAGGVRFHQPERRRLADVLAAIRLGTTIDALGLEATQNAEAHLKPEAEMRRLFAGLEDAVEASTDILAACRFSLRELRYEYPEEILEPGLSAQEALEYRVQAAAARHWPDGVPEKVARQIAHELRLVGKLGYAPYFLTVHEIVRFAQSREILCQGRGSAANSAICYVLGITAVPPDKHDLLFERFISEARDEPPDIDVDFEHERREEVIQHIYDRYGRDRAAICATLIRYRGRSAIREVGKAMGLSEDITARLAQGTWNRDGSLRDLAREQGLDPEGDARLGMAMDLAEELQGFPRHLATHVGGFVITRGPLTELAVVTKAAMQDRHTLEWDKDDIEALRMLKVDVLGLGMLSCLRRGLALIARHGGPRHGLRDIPQDDEATYLMLSRGESLGVFQVESRAQMNMLPRLRPRRFYDLVIEVAIVRPGPIQGDMVHPYLRRRDDPSLVTYESPELESVLKRTLGVPLFQEQAMQIAIVGAGFSNSQADALRRAMATFRHTGDVPAFKEPFLRGMERNGYSRDFAERCFRQIEGFGSYGFPESHAASFAQLVYTSAWIKRHHPAVFACALLNSQPMGFYAPAQIVRDAAENGVPIHPIDVLASEWDCTLEQDKGRLALRLGLRLVSGLDAGAARALLEARPCPDFAGLIRRARLDRRAVEALAAADAFRGMGLNRRQALWAAAGLDRAPPPPLPLPLFAAAEARPSLPAATAGEETILDFGATGLTLRDHPLALLRPRLAALGCADSRALSAMGQGQRVRLAGLVLVRQRPGSAKGVVFFTLEDEFGTVNLVLYPAVTETCRAAVLGARLMLVEGRLERQDDAEVPILHLIARRLADRSDLLDGLHRLERPVQRQGSRDWR</sequence>
<evidence type="ECO:0000256" key="2">
    <source>
        <dbReference type="ARBA" id="ARBA00022679"/>
    </source>
</evidence>
<evidence type="ECO:0000256" key="7">
    <source>
        <dbReference type="ARBA" id="ARBA00023204"/>
    </source>
</evidence>